<dbReference type="PANTHER" id="PTHR46663">
    <property type="entry name" value="DIGUANYLATE CYCLASE DGCT-RELATED"/>
    <property type="match status" value="1"/>
</dbReference>
<dbReference type="InterPro" id="IPR000700">
    <property type="entry name" value="PAS-assoc_C"/>
</dbReference>
<dbReference type="PROSITE" id="PS50887">
    <property type="entry name" value="GGDEF"/>
    <property type="match status" value="1"/>
</dbReference>
<evidence type="ECO:0000259" key="3">
    <source>
        <dbReference type="PROSITE" id="PS50113"/>
    </source>
</evidence>
<evidence type="ECO:0000313" key="5">
    <source>
        <dbReference type="EMBL" id="RDE24332.1"/>
    </source>
</evidence>
<comment type="caution">
    <text evidence="5">The sequence shown here is derived from an EMBL/GenBank/DDBJ whole genome shotgun (WGS) entry which is preliminary data.</text>
</comment>
<dbReference type="SMART" id="SM00091">
    <property type="entry name" value="PAS"/>
    <property type="match status" value="2"/>
</dbReference>
<organism evidence="5 6">
    <name type="scientific">Motiliproteus coralliicola</name>
    <dbReference type="NCBI Taxonomy" id="2283196"/>
    <lineage>
        <taxon>Bacteria</taxon>
        <taxon>Pseudomonadati</taxon>
        <taxon>Pseudomonadota</taxon>
        <taxon>Gammaproteobacteria</taxon>
        <taxon>Oceanospirillales</taxon>
        <taxon>Oceanospirillaceae</taxon>
        <taxon>Motiliproteus</taxon>
    </lineage>
</organism>
<protein>
    <submittedName>
        <fullName evidence="5">Diguanylate cyclase</fullName>
    </submittedName>
</protein>
<evidence type="ECO:0000313" key="6">
    <source>
        <dbReference type="Proteomes" id="UP000253769"/>
    </source>
</evidence>
<accession>A0A369WRM6</accession>
<dbReference type="AlphaFoldDB" id="A0A369WRM6"/>
<dbReference type="RefSeq" id="WP_114693918.1">
    <property type="nucleotide sequence ID" value="NZ_QQOH01000001.1"/>
</dbReference>
<dbReference type="GO" id="GO:0003824">
    <property type="term" value="F:catalytic activity"/>
    <property type="evidence" value="ECO:0007669"/>
    <property type="project" value="UniProtKB-ARBA"/>
</dbReference>
<dbReference type="Proteomes" id="UP000253769">
    <property type="component" value="Unassembled WGS sequence"/>
</dbReference>
<evidence type="ECO:0000259" key="4">
    <source>
        <dbReference type="PROSITE" id="PS50887"/>
    </source>
</evidence>
<keyword evidence="6" id="KW-1185">Reference proteome</keyword>
<proteinExistence type="predicted"/>
<dbReference type="PROSITE" id="PS50113">
    <property type="entry name" value="PAC"/>
    <property type="match status" value="1"/>
</dbReference>
<dbReference type="InterPro" id="IPR035965">
    <property type="entry name" value="PAS-like_dom_sf"/>
</dbReference>
<feature type="domain" description="PAS" evidence="2">
    <location>
        <begin position="129"/>
        <end position="201"/>
    </location>
</feature>
<dbReference type="InterPro" id="IPR000014">
    <property type="entry name" value="PAS"/>
</dbReference>
<dbReference type="CDD" id="cd01949">
    <property type="entry name" value="GGDEF"/>
    <property type="match status" value="1"/>
</dbReference>
<comment type="cofactor">
    <cofactor evidence="1">
        <name>Mg(2+)</name>
        <dbReference type="ChEBI" id="CHEBI:18420"/>
    </cofactor>
</comment>
<feature type="domain" description="PAC" evidence="3">
    <location>
        <begin position="205"/>
        <end position="258"/>
    </location>
</feature>
<dbReference type="SUPFAM" id="SSF55073">
    <property type="entry name" value="Nucleotide cyclase"/>
    <property type="match status" value="1"/>
</dbReference>
<dbReference type="SUPFAM" id="SSF55785">
    <property type="entry name" value="PYP-like sensor domain (PAS domain)"/>
    <property type="match status" value="2"/>
</dbReference>
<dbReference type="InterPro" id="IPR001610">
    <property type="entry name" value="PAC"/>
</dbReference>
<dbReference type="Pfam" id="PF13426">
    <property type="entry name" value="PAS_9"/>
    <property type="match status" value="1"/>
</dbReference>
<dbReference type="InterPro" id="IPR043128">
    <property type="entry name" value="Rev_trsase/Diguanyl_cyclase"/>
</dbReference>
<name>A0A369WRM6_9GAMM</name>
<dbReference type="NCBIfam" id="TIGR00254">
    <property type="entry name" value="GGDEF"/>
    <property type="match status" value="1"/>
</dbReference>
<dbReference type="PANTHER" id="PTHR46663:SF4">
    <property type="entry name" value="DIGUANYLATE CYCLASE DGCT-RELATED"/>
    <property type="match status" value="1"/>
</dbReference>
<dbReference type="InterPro" id="IPR013655">
    <property type="entry name" value="PAS_fold_3"/>
</dbReference>
<dbReference type="SMART" id="SM00267">
    <property type="entry name" value="GGDEF"/>
    <property type="match status" value="1"/>
</dbReference>
<reference evidence="5 6" key="1">
    <citation type="submission" date="2018-07" db="EMBL/GenBank/DDBJ databases">
        <title>Motiliproteus coralliicola sp. nov., a bacterium isolated from Coral.</title>
        <authorList>
            <person name="Wang G."/>
        </authorList>
    </citation>
    <scope>NUCLEOTIDE SEQUENCE [LARGE SCALE GENOMIC DNA]</scope>
    <source>
        <strain evidence="5 6">C34</strain>
    </source>
</reference>
<sequence>MFDDADDFSFIHDQMADAVYLIDPASSNIIWVNRAGHEDLLMQRHEVLNHSVLSLQKHVTENGQWQAIADVIRAEKRYTFNGHHCRKDGSEFPVEVNTTVFVHQDKELFLSVARDISSRRAYESKDKGREAQILTAIDASSDGLWDWEIEAGAVYFSPSLKRMLGYGPDEMPPVVETWKDNIHPSDQQRVLRIMGEHLNGQRERYAATYRLRNRNGHYLWVHDTGCVSEYDEELKPVRATGIVTDVTRQKLLEQRLQELAAYDELTGLRNRRESRRVFDSQLHLAERHHQPLGMALIDLDFFKSVNDQLGHVGGDYVLKTVARVLEERVRRSDFLFRWGGEEFLLLSPQTELQAMIELCEQLRHALETYEMCYEQQCLWLTASFGIATYPDSGSEPSELMLAMDTELYRAKSQGRNQVCYPDKCRHS</sequence>
<dbReference type="NCBIfam" id="TIGR00229">
    <property type="entry name" value="sensory_box"/>
    <property type="match status" value="2"/>
</dbReference>
<dbReference type="Pfam" id="PF00990">
    <property type="entry name" value="GGDEF"/>
    <property type="match status" value="1"/>
</dbReference>
<evidence type="ECO:0000259" key="2">
    <source>
        <dbReference type="PROSITE" id="PS50112"/>
    </source>
</evidence>
<gene>
    <name evidence="5" type="ORF">DV711_01710</name>
</gene>
<dbReference type="FunFam" id="3.30.70.270:FF:000001">
    <property type="entry name" value="Diguanylate cyclase domain protein"/>
    <property type="match status" value="1"/>
</dbReference>
<dbReference type="OrthoDB" id="9776960at2"/>
<evidence type="ECO:0000256" key="1">
    <source>
        <dbReference type="ARBA" id="ARBA00001946"/>
    </source>
</evidence>
<dbReference type="Pfam" id="PF08447">
    <property type="entry name" value="PAS_3"/>
    <property type="match status" value="1"/>
</dbReference>
<dbReference type="SMART" id="SM00086">
    <property type="entry name" value="PAC"/>
    <property type="match status" value="2"/>
</dbReference>
<dbReference type="InterPro" id="IPR029787">
    <property type="entry name" value="Nucleotide_cyclase"/>
</dbReference>
<dbReference type="InterPro" id="IPR052163">
    <property type="entry name" value="DGC-Regulatory_Protein"/>
</dbReference>
<feature type="domain" description="GGDEF" evidence="4">
    <location>
        <begin position="290"/>
        <end position="423"/>
    </location>
</feature>
<dbReference type="PROSITE" id="PS50112">
    <property type="entry name" value="PAS"/>
    <property type="match status" value="1"/>
</dbReference>
<dbReference type="EMBL" id="QQOH01000001">
    <property type="protein sequence ID" value="RDE24332.1"/>
    <property type="molecule type" value="Genomic_DNA"/>
</dbReference>
<dbReference type="CDD" id="cd00130">
    <property type="entry name" value="PAS"/>
    <property type="match status" value="2"/>
</dbReference>
<dbReference type="Gene3D" id="3.30.450.20">
    <property type="entry name" value="PAS domain"/>
    <property type="match status" value="2"/>
</dbReference>
<dbReference type="Gene3D" id="3.30.70.270">
    <property type="match status" value="1"/>
</dbReference>
<dbReference type="InterPro" id="IPR000160">
    <property type="entry name" value="GGDEF_dom"/>
</dbReference>